<gene>
    <name evidence="2" type="ORF">TSOC_004133</name>
</gene>
<dbReference type="SUPFAM" id="SSF143100">
    <property type="entry name" value="TTHA1013/TTHA0281-like"/>
    <property type="match status" value="1"/>
</dbReference>
<organism evidence="2 3">
    <name type="scientific">Tetrabaena socialis</name>
    <dbReference type="NCBI Taxonomy" id="47790"/>
    <lineage>
        <taxon>Eukaryota</taxon>
        <taxon>Viridiplantae</taxon>
        <taxon>Chlorophyta</taxon>
        <taxon>core chlorophytes</taxon>
        <taxon>Chlorophyceae</taxon>
        <taxon>CS clade</taxon>
        <taxon>Chlamydomonadales</taxon>
        <taxon>Tetrabaenaceae</taxon>
        <taxon>Tetrabaena</taxon>
    </lineage>
</organism>
<proteinExistence type="predicted"/>
<feature type="chain" id="PRO_5014385443" description="HicB-like antitoxin of toxin-antitoxin system domain-containing protein" evidence="1">
    <location>
        <begin position="18"/>
        <end position="101"/>
    </location>
</feature>
<dbReference type="InterPro" id="IPR035069">
    <property type="entry name" value="TTHA1013/TTHA0281-like"/>
</dbReference>
<dbReference type="AlphaFoldDB" id="A0A2J8A9T0"/>
<name>A0A2J8A9T0_9CHLO</name>
<keyword evidence="3" id="KW-1185">Reference proteome</keyword>
<evidence type="ECO:0000256" key="1">
    <source>
        <dbReference type="SAM" id="SignalP"/>
    </source>
</evidence>
<reference evidence="2 3" key="1">
    <citation type="journal article" date="2017" name="Mol. Biol. Evol.">
        <title>The 4-celled Tetrabaena socialis nuclear genome reveals the essential components for genetic control of cell number at the origin of multicellularity in the volvocine lineage.</title>
        <authorList>
            <person name="Featherston J."/>
            <person name="Arakaki Y."/>
            <person name="Hanschen E.R."/>
            <person name="Ferris P.J."/>
            <person name="Michod R.E."/>
            <person name="Olson B.J.S.C."/>
            <person name="Nozaki H."/>
            <person name="Durand P.M."/>
        </authorList>
    </citation>
    <scope>NUCLEOTIDE SEQUENCE [LARGE SCALE GENOMIC DNA]</scope>
    <source>
        <strain evidence="2 3">NIES-571</strain>
    </source>
</reference>
<dbReference type="EMBL" id="PGGS01000097">
    <property type="protein sequence ID" value="PNH09271.1"/>
    <property type="molecule type" value="Genomic_DNA"/>
</dbReference>
<evidence type="ECO:0000313" key="3">
    <source>
        <dbReference type="Proteomes" id="UP000236333"/>
    </source>
</evidence>
<dbReference type="Proteomes" id="UP000236333">
    <property type="component" value="Unassembled WGS sequence"/>
</dbReference>
<accession>A0A2J8A9T0</accession>
<evidence type="ECO:0008006" key="4">
    <source>
        <dbReference type="Google" id="ProtNLM"/>
    </source>
</evidence>
<evidence type="ECO:0000313" key="2">
    <source>
        <dbReference type="EMBL" id="PNH09271.1"/>
    </source>
</evidence>
<sequence length="101" mass="11145">MELEFFVVLWCFGGGWYEAWVPDVVGVMVIASSEEEAMAEIREQLTGCLDDVDMPTLSTRQAAEEKADALLLECAPGDYPTPVSKRVVSLTVSFERLKGGR</sequence>
<protein>
    <recommendedName>
        <fullName evidence="4">HicB-like antitoxin of toxin-antitoxin system domain-containing protein</fullName>
    </recommendedName>
</protein>
<comment type="caution">
    <text evidence="2">The sequence shown here is derived from an EMBL/GenBank/DDBJ whole genome shotgun (WGS) entry which is preliminary data.</text>
</comment>
<keyword evidence="1" id="KW-0732">Signal</keyword>
<feature type="signal peptide" evidence="1">
    <location>
        <begin position="1"/>
        <end position="17"/>
    </location>
</feature>